<name>A0A9W9VPR8_9EURO</name>
<dbReference type="InterPro" id="IPR049551">
    <property type="entry name" value="PKS_DH_C"/>
</dbReference>
<dbReference type="EMBL" id="JAPZBU010000009">
    <property type="protein sequence ID" value="KAJ5387057.1"/>
    <property type="molecule type" value="Genomic_DNA"/>
</dbReference>
<dbReference type="InterPro" id="IPR042104">
    <property type="entry name" value="PKS_dehydratase_sf"/>
</dbReference>
<dbReference type="Proteomes" id="UP001147747">
    <property type="component" value="Unassembled WGS sequence"/>
</dbReference>
<dbReference type="Gene3D" id="3.10.129.110">
    <property type="entry name" value="Polyketide synthase dehydratase"/>
    <property type="match status" value="1"/>
</dbReference>
<evidence type="ECO:0000313" key="6">
    <source>
        <dbReference type="Proteomes" id="UP001147747"/>
    </source>
</evidence>
<keyword evidence="6" id="KW-1185">Reference proteome</keyword>
<feature type="active site" description="Proton acceptor; for dehydratase activity" evidence="3">
    <location>
        <position position="31"/>
    </location>
</feature>
<evidence type="ECO:0000313" key="5">
    <source>
        <dbReference type="EMBL" id="KAJ5387057.1"/>
    </source>
</evidence>
<reference evidence="5" key="2">
    <citation type="journal article" date="2023" name="IMA Fungus">
        <title>Comparative genomic study of the Penicillium genus elucidates a diverse pangenome and 15 lateral gene transfer events.</title>
        <authorList>
            <person name="Petersen C."/>
            <person name="Sorensen T."/>
            <person name="Nielsen M.R."/>
            <person name="Sondergaard T.E."/>
            <person name="Sorensen J.L."/>
            <person name="Fitzpatrick D.A."/>
            <person name="Frisvad J.C."/>
            <person name="Nielsen K.L."/>
        </authorList>
    </citation>
    <scope>NUCLEOTIDE SEQUENCE</scope>
    <source>
        <strain evidence="5">IBT 29677</strain>
    </source>
</reference>
<sequence>MVKEKFGGDDNIVNAETDLSLSAIRHLLKGHVVNDVALCPSSLYGDIGITLGAYMHSRMNPDLTTDSTPVMNVRDMAVQKTLILRGLTPHIININAKANSSRRTIQIEISSQEGQHASFVVEFCKESEFVDDWKRTSFLVESRMQALREQIPGHEVHILRQAVAYKLFSSFVNYDKTFQGMKKVYFDPLQWEATADVVLEVPNADQTFTVPPYWIDSIGHLSGFVLNAHLSDHNPKSVYVSHGWESLLFTKTLVLERPTEHMFE</sequence>
<proteinExistence type="predicted"/>
<keyword evidence="2" id="KW-0597">Phosphoprotein</keyword>
<evidence type="ECO:0000256" key="2">
    <source>
        <dbReference type="ARBA" id="ARBA00022553"/>
    </source>
</evidence>
<dbReference type="NCBIfam" id="TIGR04532">
    <property type="entry name" value="PT_fungal_PKS"/>
    <property type="match status" value="1"/>
</dbReference>
<feature type="region of interest" description="N-terminal hotdog fold" evidence="3">
    <location>
        <begin position="1"/>
        <end position="128"/>
    </location>
</feature>
<evidence type="ECO:0000256" key="3">
    <source>
        <dbReference type="PROSITE-ProRule" id="PRU01363"/>
    </source>
</evidence>
<dbReference type="RefSeq" id="XP_056484855.1">
    <property type="nucleotide sequence ID" value="XM_056634235.1"/>
</dbReference>
<feature type="region of interest" description="C-terminal hotdog fold" evidence="3">
    <location>
        <begin position="156"/>
        <end position="264"/>
    </location>
</feature>
<feature type="active site" description="Proton donor; for dehydratase activity" evidence="3">
    <location>
        <position position="216"/>
    </location>
</feature>
<evidence type="ECO:0000259" key="4">
    <source>
        <dbReference type="PROSITE" id="PS52019"/>
    </source>
</evidence>
<gene>
    <name evidence="5" type="ORF">N7509_009598</name>
</gene>
<feature type="domain" description="PKS/mFAS DH" evidence="4">
    <location>
        <begin position="1"/>
        <end position="264"/>
    </location>
</feature>
<reference evidence="5" key="1">
    <citation type="submission" date="2022-12" db="EMBL/GenBank/DDBJ databases">
        <authorList>
            <person name="Petersen C."/>
        </authorList>
    </citation>
    <scope>NUCLEOTIDE SEQUENCE</scope>
    <source>
        <strain evidence="5">IBT 29677</strain>
    </source>
</reference>
<evidence type="ECO:0000256" key="1">
    <source>
        <dbReference type="ARBA" id="ARBA00022450"/>
    </source>
</evidence>
<dbReference type="GeneID" id="81373215"/>
<dbReference type="InterPro" id="IPR049900">
    <property type="entry name" value="PKS_mFAS_DH"/>
</dbReference>
<dbReference type="OrthoDB" id="4525037at2759"/>
<dbReference type="AlphaFoldDB" id="A0A9W9VPR8"/>
<keyword evidence="1" id="KW-0596">Phosphopantetheine</keyword>
<protein>
    <submittedName>
        <fullName evidence="5">Thiolase-like protein</fullName>
    </submittedName>
</protein>
<organism evidence="5 6">
    <name type="scientific">Penicillium cosmopolitanum</name>
    <dbReference type="NCBI Taxonomy" id="1131564"/>
    <lineage>
        <taxon>Eukaryota</taxon>
        <taxon>Fungi</taxon>
        <taxon>Dikarya</taxon>
        <taxon>Ascomycota</taxon>
        <taxon>Pezizomycotina</taxon>
        <taxon>Eurotiomycetes</taxon>
        <taxon>Eurotiomycetidae</taxon>
        <taxon>Eurotiales</taxon>
        <taxon>Aspergillaceae</taxon>
        <taxon>Penicillium</taxon>
    </lineage>
</organism>
<dbReference type="PROSITE" id="PS52019">
    <property type="entry name" value="PKS_MFAS_DH"/>
    <property type="match status" value="1"/>
</dbReference>
<comment type="caution">
    <text evidence="5">The sequence shown here is derived from an EMBL/GenBank/DDBJ whole genome shotgun (WGS) entry which is preliminary data.</text>
</comment>
<dbReference type="Pfam" id="PF14765">
    <property type="entry name" value="PS-DH"/>
    <property type="match status" value="1"/>
</dbReference>
<accession>A0A9W9VPR8</accession>
<dbReference type="InterPro" id="IPR030918">
    <property type="entry name" value="PT_fungal_PKS"/>
</dbReference>